<keyword evidence="1" id="KW-0472">Membrane</keyword>
<keyword evidence="1" id="KW-0812">Transmembrane</keyword>
<dbReference type="InterPro" id="IPR012171">
    <property type="entry name" value="Fatty_acid_desaturase"/>
</dbReference>
<reference evidence="3" key="1">
    <citation type="journal article" date="2019" name="PLoS Negl. Trop. Dis.">
        <title>Revisiting the worldwide diversity of Leptospira species in the environment.</title>
        <authorList>
            <person name="Vincent A.T."/>
            <person name="Schiettekatte O."/>
            <person name="Bourhy P."/>
            <person name="Veyrier F.J."/>
            <person name="Picardeau M."/>
        </authorList>
    </citation>
    <scope>NUCLEOTIDE SEQUENCE [LARGE SCALE GENOMIC DNA]</scope>
    <source>
        <strain evidence="3">201400974</strain>
    </source>
</reference>
<dbReference type="Pfam" id="PF00487">
    <property type="entry name" value="FA_desaturase"/>
    <property type="match status" value="1"/>
</dbReference>
<feature type="transmembrane region" description="Helical" evidence="1">
    <location>
        <begin position="53"/>
        <end position="75"/>
    </location>
</feature>
<evidence type="ECO:0000259" key="2">
    <source>
        <dbReference type="Pfam" id="PF00487"/>
    </source>
</evidence>
<name>A0A4R9LSC0_9LEPT</name>
<dbReference type="EMBL" id="RQHV01000038">
    <property type="protein sequence ID" value="TGN11719.1"/>
    <property type="molecule type" value="Genomic_DNA"/>
</dbReference>
<dbReference type="CDD" id="cd03507">
    <property type="entry name" value="Delta12-FADS-like"/>
    <property type="match status" value="1"/>
</dbReference>
<accession>A0A4R9LSC0</accession>
<feature type="transmembrane region" description="Helical" evidence="1">
    <location>
        <begin position="217"/>
        <end position="238"/>
    </location>
</feature>
<evidence type="ECO:0000313" key="3">
    <source>
        <dbReference type="EMBL" id="TGN11719.1"/>
    </source>
</evidence>
<protein>
    <recommendedName>
        <fullName evidence="2">Fatty acid desaturase domain-containing protein</fullName>
    </recommendedName>
</protein>
<dbReference type="InterPro" id="IPR005804">
    <property type="entry name" value="FA_desaturase_dom"/>
</dbReference>
<keyword evidence="4" id="KW-1185">Reference proteome</keyword>
<dbReference type="RefSeq" id="WP_135763566.1">
    <property type="nucleotide sequence ID" value="NZ_RQHV01000038.1"/>
</dbReference>
<evidence type="ECO:0000313" key="4">
    <source>
        <dbReference type="Proteomes" id="UP000298264"/>
    </source>
</evidence>
<organism evidence="3 4">
    <name type="scientific">Leptospira ilyithenensis</name>
    <dbReference type="NCBI Taxonomy" id="2484901"/>
    <lineage>
        <taxon>Bacteria</taxon>
        <taxon>Pseudomonadati</taxon>
        <taxon>Spirochaetota</taxon>
        <taxon>Spirochaetia</taxon>
        <taxon>Leptospirales</taxon>
        <taxon>Leptospiraceae</taxon>
        <taxon>Leptospira</taxon>
    </lineage>
</organism>
<dbReference type="GO" id="GO:0006629">
    <property type="term" value="P:lipid metabolic process"/>
    <property type="evidence" value="ECO:0007669"/>
    <property type="project" value="InterPro"/>
</dbReference>
<dbReference type="GO" id="GO:0016491">
    <property type="term" value="F:oxidoreductase activity"/>
    <property type="evidence" value="ECO:0007669"/>
    <property type="project" value="InterPro"/>
</dbReference>
<dbReference type="PANTHER" id="PTHR32100">
    <property type="entry name" value="OMEGA-6 FATTY ACID DESATURASE, CHLOROPLASTIC"/>
    <property type="match status" value="1"/>
</dbReference>
<dbReference type="AlphaFoldDB" id="A0A4R9LSC0"/>
<evidence type="ECO:0000256" key="1">
    <source>
        <dbReference type="SAM" id="Phobius"/>
    </source>
</evidence>
<dbReference type="Proteomes" id="UP000298264">
    <property type="component" value="Unassembled WGS sequence"/>
</dbReference>
<dbReference type="OrthoDB" id="9769653at2"/>
<feature type="transmembrane region" description="Helical" evidence="1">
    <location>
        <begin position="244"/>
        <end position="264"/>
    </location>
</feature>
<sequence length="374" mass="44146">MIGTPEDLCMIPILEKPTPISEIETKERREPVNLTGPVKSIRPELYRPNAKKAILFMMVGIVFHSLSLGLLYFFIQNDYTYLLPLGWILAGTSVTSLFVLGHDCAHASFLKNNRINDTLGHFFFLFSFYPYYGWKFSHNAHHAHTNNLDSNDKDVYYDNAWLPFTVNQYLILRKKLPIRAAIYRWTRYLPPFGSLLHNLINHAYPGKYIATHRKKLYLSYIVLFSGLAVLFVSAYLLTGKLSSIFHFFIAPGIVFQFWMSYYTYLHHTSDEIHFYRSEDWNPYKGQIHSTYNFLNPKIISFLHFHIDIHTPHHLSTAIPCYHLKEAYRELLKSEYANDVKEGKFSISYIYKQWKQCHVWDEKENRYKSFREVHA</sequence>
<proteinExistence type="predicted"/>
<gene>
    <name evidence="3" type="ORF">EHS11_06405</name>
</gene>
<keyword evidence="1" id="KW-1133">Transmembrane helix</keyword>
<feature type="transmembrane region" description="Helical" evidence="1">
    <location>
        <begin position="81"/>
        <end position="101"/>
    </location>
</feature>
<comment type="caution">
    <text evidence="3">The sequence shown here is derived from an EMBL/GenBank/DDBJ whole genome shotgun (WGS) entry which is preliminary data.</text>
</comment>
<feature type="domain" description="Fatty acid desaturase" evidence="2">
    <location>
        <begin position="82"/>
        <end position="332"/>
    </location>
</feature>